<dbReference type="Gene3D" id="1.10.357.10">
    <property type="entry name" value="Tetracycline Repressor, domain 2"/>
    <property type="match status" value="1"/>
</dbReference>
<keyword evidence="3" id="KW-0804">Transcription</keyword>
<dbReference type="PANTHER" id="PTHR30055">
    <property type="entry name" value="HTH-TYPE TRANSCRIPTIONAL REGULATOR RUTR"/>
    <property type="match status" value="1"/>
</dbReference>
<dbReference type="InterPro" id="IPR036271">
    <property type="entry name" value="Tet_transcr_reg_TetR-rel_C_sf"/>
</dbReference>
<comment type="caution">
    <text evidence="7">The sequence shown here is derived from an EMBL/GenBank/DDBJ whole genome shotgun (WGS) entry which is preliminary data.</text>
</comment>
<protein>
    <submittedName>
        <fullName evidence="7">TetR family transcriptional regulator</fullName>
    </submittedName>
</protein>
<dbReference type="SUPFAM" id="SSF46689">
    <property type="entry name" value="Homeodomain-like"/>
    <property type="match status" value="1"/>
</dbReference>
<dbReference type="PROSITE" id="PS50977">
    <property type="entry name" value="HTH_TETR_2"/>
    <property type="match status" value="1"/>
</dbReference>
<dbReference type="EMBL" id="PJRP01000016">
    <property type="protein sequence ID" value="PLP97677.1"/>
    <property type="molecule type" value="Genomic_DNA"/>
</dbReference>
<gene>
    <name evidence="7" type="ORF">CYJ10_26360</name>
</gene>
<dbReference type="InterPro" id="IPR025996">
    <property type="entry name" value="MT1864/Rv1816-like_C"/>
</dbReference>
<proteinExistence type="predicted"/>
<evidence type="ECO:0000256" key="4">
    <source>
        <dbReference type="PROSITE-ProRule" id="PRU00335"/>
    </source>
</evidence>
<dbReference type="InterPro" id="IPR009057">
    <property type="entry name" value="Homeodomain-like_sf"/>
</dbReference>
<evidence type="ECO:0000256" key="5">
    <source>
        <dbReference type="SAM" id="MobiDB-lite"/>
    </source>
</evidence>
<evidence type="ECO:0000313" key="8">
    <source>
        <dbReference type="Proteomes" id="UP000234341"/>
    </source>
</evidence>
<evidence type="ECO:0000256" key="2">
    <source>
        <dbReference type="ARBA" id="ARBA00023125"/>
    </source>
</evidence>
<reference evidence="7 8" key="1">
    <citation type="submission" date="2017-12" db="EMBL/GenBank/DDBJ databases">
        <title>Genome sequence of the active heterotrophic nitrifier-denitrifier, Cupriavidus pauculus UM1.</title>
        <authorList>
            <person name="Putonti C."/>
            <person name="Castignetti D."/>
        </authorList>
    </citation>
    <scope>NUCLEOTIDE SEQUENCE [LARGE SCALE GENOMIC DNA]</scope>
    <source>
        <strain evidence="7 8">UM1</strain>
    </source>
</reference>
<evidence type="ECO:0000259" key="6">
    <source>
        <dbReference type="PROSITE" id="PS50977"/>
    </source>
</evidence>
<sequence>MSQEFTAARPPRPGKTPTGAATKPEGQWHHGDLRASLIAWGLHLIDTEGVAAMSMRTAARLAGVSAGAPSHHFQDRNGLLAAIAAQAFRELKHFKSERAARLPNITPADRLRGLLVGYAEFAHRYPARFHLMFGPGVERRSEYPELTQAAGDSFSRVREAVTACLDGRAPTHLSEDQLAFAVWIAAHGLATATASNARISAVSAEPLDIDQMANVVAEFCLQALRACTG</sequence>
<feature type="domain" description="HTH tetR-type" evidence="6">
    <location>
        <begin position="31"/>
        <end position="91"/>
    </location>
</feature>
<accession>A0A2N5C671</accession>
<dbReference type="Proteomes" id="UP000234341">
    <property type="component" value="Unassembled WGS sequence"/>
</dbReference>
<dbReference type="GO" id="GO:0003700">
    <property type="term" value="F:DNA-binding transcription factor activity"/>
    <property type="evidence" value="ECO:0007669"/>
    <property type="project" value="TreeGrafter"/>
</dbReference>
<keyword evidence="2 4" id="KW-0238">DNA-binding</keyword>
<organism evidence="7 8">
    <name type="scientific">Cupriavidus pauculus</name>
    <dbReference type="NCBI Taxonomy" id="82633"/>
    <lineage>
        <taxon>Bacteria</taxon>
        <taxon>Pseudomonadati</taxon>
        <taxon>Pseudomonadota</taxon>
        <taxon>Betaproteobacteria</taxon>
        <taxon>Burkholderiales</taxon>
        <taxon>Burkholderiaceae</taxon>
        <taxon>Cupriavidus</taxon>
    </lineage>
</organism>
<dbReference type="OrthoDB" id="5293556at2"/>
<feature type="DNA-binding region" description="H-T-H motif" evidence="4">
    <location>
        <begin position="54"/>
        <end position="73"/>
    </location>
</feature>
<evidence type="ECO:0000313" key="7">
    <source>
        <dbReference type="EMBL" id="PLP97677.1"/>
    </source>
</evidence>
<dbReference type="GO" id="GO:0000976">
    <property type="term" value="F:transcription cis-regulatory region binding"/>
    <property type="evidence" value="ECO:0007669"/>
    <property type="project" value="TreeGrafter"/>
</dbReference>
<keyword evidence="1" id="KW-0805">Transcription regulation</keyword>
<dbReference type="STRING" id="82633.GCA_000974605_04789"/>
<dbReference type="Pfam" id="PF00440">
    <property type="entry name" value="TetR_N"/>
    <property type="match status" value="1"/>
</dbReference>
<name>A0A2N5C671_9BURK</name>
<dbReference type="PANTHER" id="PTHR30055:SF220">
    <property type="entry name" value="TETR-FAMILY REGULATORY PROTEIN"/>
    <property type="match status" value="1"/>
</dbReference>
<dbReference type="AlphaFoldDB" id="A0A2N5C671"/>
<dbReference type="InterPro" id="IPR001647">
    <property type="entry name" value="HTH_TetR"/>
</dbReference>
<feature type="region of interest" description="Disordered" evidence="5">
    <location>
        <begin position="1"/>
        <end position="27"/>
    </location>
</feature>
<dbReference type="SUPFAM" id="SSF48498">
    <property type="entry name" value="Tetracyclin repressor-like, C-terminal domain"/>
    <property type="match status" value="1"/>
</dbReference>
<evidence type="ECO:0000256" key="3">
    <source>
        <dbReference type="ARBA" id="ARBA00023163"/>
    </source>
</evidence>
<dbReference type="Pfam" id="PF13305">
    <property type="entry name" value="TetR_C_33"/>
    <property type="match status" value="1"/>
</dbReference>
<dbReference type="InterPro" id="IPR050109">
    <property type="entry name" value="HTH-type_TetR-like_transc_reg"/>
</dbReference>
<evidence type="ECO:0000256" key="1">
    <source>
        <dbReference type="ARBA" id="ARBA00023015"/>
    </source>
</evidence>